<reference evidence="11 12" key="1">
    <citation type="submission" date="2016-10" db="EMBL/GenBank/DDBJ databases">
        <authorList>
            <person name="de Groot N.N."/>
        </authorList>
    </citation>
    <scope>NUCLEOTIDE SEQUENCE [LARGE SCALE GENOMIC DNA]</scope>
    <source>
        <strain evidence="11 12">DSM 19219</strain>
    </source>
</reference>
<keyword evidence="7" id="KW-0998">Cell outer membrane</keyword>
<feature type="signal peptide" evidence="10">
    <location>
        <begin position="1"/>
        <end position="37"/>
    </location>
</feature>
<evidence type="ECO:0000313" key="11">
    <source>
        <dbReference type="EMBL" id="SDX77540.1"/>
    </source>
</evidence>
<accession>A0A1H3EFY7</accession>
<evidence type="ECO:0000256" key="9">
    <source>
        <dbReference type="SAM" id="MobiDB-lite"/>
    </source>
</evidence>
<dbReference type="OrthoDB" id="9813458at2"/>
<evidence type="ECO:0000256" key="1">
    <source>
        <dbReference type="ARBA" id="ARBA00004442"/>
    </source>
</evidence>
<proteinExistence type="inferred from homology"/>
<keyword evidence="6" id="KW-0472">Membrane</keyword>
<dbReference type="InterPro" id="IPR051906">
    <property type="entry name" value="TolC-like"/>
</dbReference>
<protein>
    <submittedName>
        <fullName evidence="11">Outer membrane protein</fullName>
    </submittedName>
</protein>
<dbReference type="SUPFAM" id="SSF56954">
    <property type="entry name" value="Outer membrane efflux proteins (OEP)"/>
    <property type="match status" value="1"/>
</dbReference>
<evidence type="ECO:0000256" key="8">
    <source>
        <dbReference type="SAM" id="Coils"/>
    </source>
</evidence>
<name>A0A1H3EFY7_9GAMM</name>
<evidence type="ECO:0000256" key="7">
    <source>
        <dbReference type="ARBA" id="ARBA00023237"/>
    </source>
</evidence>
<keyword evidence="10" id="KW-0732">Signal</keyword>
<dbReference type="EMBL" id="FNNI01000007">
    <property type="protein sequence ID" value="SDX77540.1"/>
    <property type="molecule type" value="Genomic_DNA"/>
</dbReference>
<feature type="region of interest" description="Disordered" evidence="9">
    <location>
        <begin position="82"/>
        <end position="108"/>
    </location>
</feature>
<dbReference type="Gene3D" id="1.20.1600.10">
    <property type="entry name" value="Outer membrane efflux proteins (OEP)"/>
    <property type="match status" value="1"/>
</dbReference>
<keyword evidence="3" id="KW-0813">Transport</keyword>
<keyword evidence="8" id="KW-0175">Coiled coil</keyword>
<feature type="coiled-coil region" evidence="8">
    <location>
        <begin position="135"/>
        <end position="225"/>
    </location>
</feature>
<feature type="compositionally biased region" description="Gly residues" evidence="9">
    <location>
        <begin position="95"/>
        <end position="108"/>
    </location>
</feature>
<dbReference type="NCBIfam" id="TIGR01844">
    <property type="entry name" value="type_I_sec_TolC"/>
    <property type="match status" value="1"/>
</dbReference>
<dbReference type="InterPro" id="IPR003423">
    <property type="entry name" value="OMP_efflux"/>
</dbReference>
<keyword evidence="12" id="KW-1185">Reference proteome</keyword>
<feature type="chain" id="PRO_5011496221" evidence="10">
    <location>
        <begin position="38"/>
        <end position="495"/>
    </location>
</feature>
<comment type="subcellular location">
    <subcellularLocation>
        <location evidence="1">Cell outer membrane</location>
    </subcellularLocation>
</comment>
<evidence type="ECO:0000256" key="2">
    <source>
        <dbReference type="ARBA" id="ARBA00007613"/>
    </source>
</evidence>
<evidence type="ECO:0000256" key="6">
    <source>
        <dbReference type="ARBA" id="ARBA00023136"/>
    </source>
</evidence>
<dbReference type="InterPro" id="IPR010130">
    <property type="entry name" value="T1SS_OMP_TolC"/>
</dbReference>
<keyword evidence="5" id="KW-0812">Transmembrane</keyword>
<dbReference type="PANTHER" id="PTHR30026">
    <property type="entry name" value="OUTER MEMBRANE PROTEIN TOLC"/>
    <property type="match status" value="1"/>
</dbReference>
<dbReference type="GO" id="GO:0015562">
    <property type="term" value="F:efflux transmembrane transporter activity"/>
    <property type="evidence" value="ECO:0007669"/>
    <property type="project" value="InterPro"/>
</dbReference>
<evidence type="ECO:0000313" key="12">
    <source>
        <dbReference type="Proteomes" id="UP000198500"/>
    </source>
</evidence>
<evidence type="ECO:0000256" key="5">
    <source>
        <dbReference type="ARBA" id="ARBA00022692"/>
    </source>
</evidence>
<gene>
    <name evidence="11" type="ORF">SAMN05443545_107114</name>
</gene>
<keyword evidence="4" id="KW-1134">Transmembrane beta strand</keyword>
<dbReference type="GO" id="GO:0015288">
    <property type="term" value="F:porin activity"/>
    <property type="evidence" value="ECO:0007669"/>
    <property type="project" value="TreeGrafter"/>
</dbReference>
<feature type="region of interest" description="Disordered" evidence="9">
    <location>
        <begin position="468"/>
        <end position="495"/>
    </location>
</feature>
<comment type="similarity">
    <text evidence="2">Belongs to the outer membrane factor (OMF) (TC 1.B.17) family.</text>
</comment>
<evidence type="ECO:0000256" key="10">
    <source>
        <dbReference type="SAM" id="SignalP"/>
    </source>
</evidence>
<evidence type="ECO:0000256" key="3">
    <source>
        <dbReference type="ARBA" id="ARBA00022448"/>
    </source>
</evidence>
<organism evidence="11 12">
    <name type="scientific">Aidingimonas halophila</name>
    <dbReference type="NCBI Taxonomy" id="574349"/>
    <lineage>
        <taxon>Bacteria</taxon>
        <taxon>Pseudomonadati</taxon>
        <taxon>Pseudomonadota</taxon>
        <taxon>Gammaproteobacteria</taxon>
        <taxon>Oceanospirillales</taxon>
        <taxon>Halomonadaceae</taxon>
        <taxon>Aidingimonas</taxon>
    </lineage>
</organism>
<dbReference type="PANTHER" id="PTHR30026:SF20">
    <property type="entry name" value="OUTER MEMBRANE PROTEIN TOLC"/>
    <property type="match status" value="1"/>
</dbReference>
<dbReference type="Pfam" id="PF02321">
    <property type="entry name" value="OEP"/>
    <property type="match status" value="2"/>
</dbReference>
<evidence type="ECO:0000256" key="4">
    <source>
        <dbReference type="ARBA" id="ARBA00022452"/>
    </source>
</evidence>
<dbReference type="AlphaFoldDB" id="A0A1H3EFY7"/>
<dbReference type="STRING" id="574349.SAMN05443545_107114"/>
<sequence>MSPLNDASSAACGVVALGRRALLPLMISAAMTTPVQAADLLTIARDALENDATLASARASYSSIESGRDVERGDLLPQLSASAEGAHNRTYSGSSQGGEGGGAAAGGGVDDDYNSASASLEATQALFDATNWYELERAEEEIDQEAYSLEATQQQLLYDVASAYFDILRAHDILDAREAQETAIERQLEQAREQFDVGLIAITDVDEAEASYDQARADRIAAENDLQVSFEALERLTGNRYNSIDGLGDDVPIESPEPDTRDDWVDLAMENSPMVLMAEAGIDVARSVVDVSKAGRLPTLEAFANYQYSDTDSEIQDEYNSSSQVGLRASLPLYTGGSTSAGIQQSTYELESTQYDAEAQRRDTIQQVRSLFTQVSNDVESVEARQQAIESNQSALEATRSGYDVGTRNIVDVLNAEQNLYDAIANHAEARYNYVVDMLELRQQAGILDTDAIRSVNEWLRDEDPVSLQLPDETGGDSRYDEAMEIGDAPEAPTG</sequence>
<dbReference type="GO" id="GO:1990281">
    <property type="term" value="C:efflux pump complex"/>
    <property type="evidence" value="ECO:0007669"/>
    <property type="project" value="TreeGrafter"/>
</dbReference>
<dbReference type="GO" id="GO:0009279">
    <property type="term" value="C:cell outer membrane"/>
    <property type="evidence" value="ECO:0007669"/>
    <property type="project" value="UniProtKB-SubCell"/>
</dbReference>
<dbReference type="Proteomes" id="UP000198500">
    <property type="component" value="Unassembled WGS sequence"/>
</dbReference>